<protein>
    <submittedName>
        <fullName evidence="10">ATP synthase F0F1 subunit epsilon</fullName>
        <ecNumber evidence="10">3.6.3.14</ecNumber>
    </submittedName>
</protein>
<evidence type="ECO:0000256" key="2">
    <source>
        <dbReference type="ARBA" id="ARBA00005712"/>
    </source>
</evidence>
<dbReference type="RefSeq" id="WP_039172507.1">
    <property type="nucleotide sequence ID" value="NZ_CP007457.1"/>
</dbReference>
<dbReference type="GO" id="GO:0045259">
    <property type="term" value="C:proton-transporting ATP synthase complex"/>
    <property type="evidence" value="ECO:0007669"/>
    <property type="project" value="UniProtKB-KW"/>
</dbReference>
<dbReference type="OrthoDB" id="9791445at2"/>
<sequence>MAGTTMDVNIVSAEHPIWSGTAKAVLVPAYAGGLGILPGHEPVLSVIQEGPLIITEPDGRKHSFEVTDGFISFDSNKLTVVVEQGRSMQNIPVDETGIQ</sequence>
<feature type="domain" description="ATP synthase F1 complex delta/epsilon subunit N-terminal" evidence="9">
    <location>
        <begin position="6"/>
        <end position="84"/>
    </location>
</feature>
<dbReference type="PANTHER" id="PTHR13822:SF10">
    <property type="entry name" value="ATP SYNTHASE EPSILON CHAIN, CHLOROPLASTIC"/>
    <property type="match status" value="1"/>
</dbReference>
<dbReference type="KEGG" id="bpsp:AH67_07755"/>
<dbReference type="GO" id="GO:0016787">
    <property type="term" value="F:hydrolase activity"/>
    <property type="evidence" value="ECO:0007669"/>
    <property type="project" value="UniProtKB-KW"/>
</dbReference>
<dbReference type="AlphaFoldDB" id="A0A0A7IDB8"/>
<comment type="subcellular location">
    <subcellularLocation>
        <location evidence="1">Cell membrane</location>
        <topology evidence="1">Peripheral membrane protein</topology>
    </subcellularLocation>
</comment>
<name>A0A0A7IDB8_9BIFI</name>
<dbReference type="EC" id="3.6.3.14" evidence="10"/>
<keyword evidence="11" id="KW-1185">Reference proteome</keyword>
<organism evidence="10 11">
    <name type="scientific">Bifidobacterium pseudolongum PV8-2</name>
    <dbReference type="NCBI Taxonomy" id="1447715"/>
    <lineage>
        <taxon>Bacteria</taxon>
        <taxon>Bacillati</taxon>
        <taxon>Actinomycetota</taxon>
        <taxon>Actinomycetes</taxon>
        <taxon>Bifidobacteriales</taxon>
        <taxon>Bifidobacteriaceae</taxon>
        <taxon>Bifidobacterium</taxon>
    </lineage>
</organism>
<keyword evidence="7 8" id="KW-0066">ATP synthesis</keyword>
<dbReference type="PANTHER" id="PTHR13822">
    <property type="entry name" value="ATP SYNTHASE DELTA/EPSILON CHAIN"/>
    <property type="match status" value="1"/>
</dbReference>
<dbReference type="NCBIfam" id="NF009977">
    <property type="entry name" value="PRK13442.1"/>
    <property type="match status" value="1"/>
</dbReference>
<comment type="similarity">
    <text evidence="2 8">Belongs to the ATPase epsilon chain family.</text>
</comment>
<dbReference type="InterPro" id="IPR001469">
    <property type="entry name" value="ATP_synth_F1_dsu/esu"/>
</dbReference>
<proteinExistence type="inferred from homology"/>
<evidence type="ECO:0000313" key="10">
    <source>
        <dbReference type="EMBL" id="AIZ16804.1"/>
    </source>
</evidence>
<dbReference type="HOGENOM" id="CLU_084338_4_0_11"/>
<evidence type="ECO:0000256" key="8">
    <source>
        <dbReference type="RuleBase" id="RU003656"/>
    </source>
</evidence>
<keyword evidence="3 8" id="KW-0813">Transport</keyword>
<dbReference type="InterPro" id="IPR036771">
    <property type="entry name" value="ATPsynth_dsu/esu_N"/>
</dbReference>
<evidence type="ECO:0000259" key="9">
    <source>
        <dbReference type="Pfam" id="PF02823"/>
    </source>
</evidence>
<dbReference type="SUPFAM" id="SSF51344">
    <property type="entry name" value="Epsilon subunit of F1F0-ATP synthase N-terminal domain"/>
    <property type="match status" value="1"/>
</dbReference>
<dbReference type="Proteomes" id="UP000030636">
    <property type="component" value="Chromosome"/>
</dbReference>
<evidence type="ECO:0000256" key="1">
    <source>
        <dbReference type="ARBA" id="ARBA00004202"/>
    </source>
</evidence>
<dbReference type="Gene3D" id="2.60.15.10">
    <property type="entry name" value="F0F1 ATP synthase delta/epsilon subunit, N-terminal"/>
    <property type="match status" value="1"/>
</dbReference>
<evidence type="ECO:0000256" key="4">
    <source>
        <dbReference type="ARBA" id="ARBA00023065"/>
    </source>
</evidence>
<dbReference type="STRING" id="1447715.AH67_07755"/>
<evidence type="ECO:0000256" key="7">
    <source>
        <dbReference type="ARBA" id="ARBA00023310"/>
    </source>
</evidence>
<dbReference type="Pfam" id="PF02823">
    <property type="entry name" value="ATP-synt_DE_N"/>
    <property type="match status" value="1"/>
</dbReference>
<comment type="subunit">
    <text evidence="8">F-type ATPases have 2 components, CF(1) - the catalytic core - and CF(0) - the membrane proton channel. CF(1) has five subunits: alpha(3), beta(3), gamma(1), delta(1), epsilon(1). CF(0) has three main subunits: a, b and c.</text>
</comment>
<dbReference type="GO" id="GO:0005886">
    <property type="term" value="C:plasma membrane"/>
    <property type="evidence" value="ECO:0007669"/>
    <property type="project" value="UniProtKB-SubCell"/>
</dbReference>
<reference evidence="10 11" key="1">
    <citation type="journal article" date="2015" name="Genome Announc.">
        <title>Bifidobacterium pseudolongum Strain PV8-2, Isolated from a Stool Sample of an Anemic Kenyan Infant.</title>
        <authorList>
            <person name="Vazquez-Gutierrez P."/>
            <person name="Lacroix C."/>
            <person name="Chassard C."/>
            <person name="Klumpp J."/>
            <person name="Stevens M.J."/>
            <person name="Jans C."/>
        </authorList>
    </citation>
    <scope>NUCLEOTIDE SEQUENCE [LARGE SCALE GENOMIC DNA]</scope>
    <source>
        <strain evidence="10 11">PV8-2</strain>
    </source>
</reference>
<dbReference type="GO" id="GO:0046933">
    <property type="term" value="F:proton-transporting ATP synthase activity, rotational mechanism"/>
    <property type="evidence" value="ECO:0007669"/>
    <property type="project" value="InterPro"/>
</dbReference>
<dbReference type="EMBL" id="CP007457">
    <property type="protein sequence ID" value="AIZ16804.1"/>
    <property type="molecule type" value="Genomic_DNA"/>
</dbReference>
<keyword evidence="6 8" id="KW-0139">CF(1)</keyword>
<keyword evidence="10" id="KW-0378">Hydrolase</keyword>
<gene>
    <name evidence="10" type="primary">atpC</name>
    <name evidence="10" type="ORF">AH67_07755</name>
</gene>
<dbReference type="InterPro" id="IPR020546">
    <property type="entry name" value="ATP_synth_F1_dsu/esu_N"/>
</dbReference>
<evidence type="ECO:0000256" key="5">
    <source>
        <dbReference type="ARBA" id="ARBA00023136"/>
    </source>
</evidence>
<evidence type="ECO:0000256" key="3">
    <source>
        <dbReference type="ARBA" id="ARBA00022448"/>
    </source>
</evidence>
<keyword evidence="4 8" id="KW-0406">Ion transport</keyword>
<accession>A0A0A7IDB8</accession>
<keyword evidence="5" id="KW-0472">Membrane</keyword>
<evidence type="ECO:0000313" key="11">
    <source>
        <dbReference type="Proteomes" id="UP000030636"/>
    </source>
</evidence>
<dbReference type="NCBIfam" id="TIGR01216">
    <property type="entry name" value="ATP_synt_epsi"/>
    <property type="match status" value="1"/>
</dbReference>
<dbReference type="CDD" id="cd12152">
    <property type="entry name" value="F1-ATPase_delta"/>
    <property type="match status" value="1"/>
</dbReference>
<evidence type="ECO:0000256" key="6">
    <source>
        <dbReference type="ARBA" id="ARBA00023196"/>
    </source>
</evidence>